<dbReference type="Gene3D" id="3.40.50.12780">
    <property type="entry name" value="N-terminal domain of ligase-like"/>
    <property type="match status" value="1"/>
</dbReference>
<dbReference type="InterPro" id="IPR045851">
    <property type="entry name" value="AMP-bd_C_sf"/>
</dbReference>
<sequence length="545" mass="59899">MVVQSLLPPINIPETGILQFLFQNTHKTPEDRKLFIDAFTGESLTYGQLKDNILRFAATLQDKFNFQKGDVVAIYSPNQMDYSIPLLGTVAAGGAVSPANPAYTPTELAYQLEMTNAKILIAHETNVEMAVKAADMVGLSRSRVFVFGKNQALGMPPWSHVFMGERRATLISLTKEEANETIAYLCFSSGTTGKSKGVMTTHANITANVLQFEGFEGASINGDKDRMLGVLPFFHIYGLSLLMHVAIYLGTPVYVMSKFDLGKFCETVQKEKITFSALVPPIVLLLSKDQMVDNYDLSSLKLVICGAAPLSAELSQQTRKRLPATIVKQAYGLTETSPFASIERTDDVVDGSIGFLLSGMSIKIVDDDGVELPIGQRGELWLKGPNIMKGYINNPEATAECIDKEGFFHSGDIAIQDQNGRLYIVDRKKELIKYKGFQVPPAELEGILFTSPMVADCAVIGVYDASQATEIPRGYVTLAANVPATEETAEIIKKFVADKVVYYKQLRSIVFINEIPKSPSGKILRRVLRDAAAEEQALQKQKPRL</sequence>
<dbReference type="Pfam" id="PF00501">
    <property type="entry name" value="AMP-binding"/>
    <property type="match status" value="1"/>
</dbReference>
<evidence type="ECO:0000313" key="5">
    <source>
        <dbReference type="EMBL" id="GAA5813307.1"/>
    </source>
</evidence>
<evidence type="ECO:0000256" key="2">
    <source>
        <dbReference type="ARBA" id="ARBA00022598"/>
    </source>
</evidence>
<dbReference type="InterPro" id="IPR000873">
    <property type="entry name" value="AMP-dep_synth/lig_dom"/>
</dbReference>
<proteinExistence type="inferred from homology"/>
<dbReference type="InterPro" id="IPR042099">
    <property type="entry name" value="ANL_N_sf"/>
</dbReference>
<feature type="domain" description="AMP-binding enzyme C-terminal" evidence="4">
    <location>
        <begin position="443"/>
        <end position="522"/>
    </location>
</feature>
<dbReference type="CDD" id="cd05911">
    <property type="entry name" value="Firefly_Luc_like"/>
    <property type="match status" value="1"/>
</dbReference>
<evidence type="ECO:0008006" key="7">
    <source>
        <dbReference type="Google" id="ProtNLM"/>
    </source>
</evidence>
<keyword evidence="6" id="KW-1185">Reference proteome</keyword>
<protein>
    <recommendedName>
        <fullName evidence="7">Acetyl-CoA synthetase-like protein</fullName>
    </recommendedName>
</protein>
<dbReference type="EMBL" id="BAABUK010000016">
    <property type="protein sequence ID" value="GAA5813307.1"/>
    <property type="molecule type" value="Genomic_DNA"/>
</dbReference>
<evidence type="ECO:0000313" key="6">
    <source>
        <dbReference type="Proteomes" id="UP001473302"/>
    </source>
</evidence>
<evidence type="ECO:0000259" key="4">
    <source>
        <dbReference type="Pfam" id="PF13193"/>
    </source>
</evidence>
<comment type="similarity">
    <text evidence="1">Belongs to the ATP-dependent AMP-binding enzyme family.</text>
</comment>
<dbReference type="Proteomes" id="UP001473302">
    <property type="component" value="Unassembled WGS sequence"/>
</dbReference>
<name>A0ABP9Z2G6_9FUNG</name>
<dbReference type="SUPFAM" id="SSF56801">
    <property type="entry name" value="Acetyl-CoA synthetase-like"/>
    <property type="match status" value="1"/>
</dbReference>
<organism evidence="5 6">
    <name type="scientific">Mucor flavus</name>
    <dbReference type="NCBI Taxonomy" id="439312"/>
    <lineage>
        <taxon>Eukaryota</taxon>
        <taxon>Fungi</taxon>
        <taxon>Fungi incertae sedis</taxon>
        <taxon>Mucoromycota</taxon>
        <taxon>Mucoromycotina</taxon>
        <taxon>Mucoromycetes</taxon>
        <taxon>Mucorales</taxon>
        <taxon>Mucorineae</taxon>
        <taxon>Mucoraceae</taxon>
        <taxon>Mucor</taxon>
    </lineage>
</organism>
<keyword evidence="2" id="KW-0436">Ligase</keyword>
<dbReference type="Gene3D" id="3.30.300.30">
    <property type="match status" value="1"/>
</dbReference>
<dbReference type="InterPro" id="IPR025110">
    <property type="entry name" value="AMP-bd_C"/>
</dbReference>
<evidence type="ECO:0000259" key="3">
    <source>
        <dbReference type="Pfam" id="PF00501"/>
    </source>
</evidence>
<dbReference type="PANTHER" id="PTHR24096">
    <property type="entry name" value="LONG-CHAIN-FATTY-ACID--COA LIGASE"/>
    <property type="match status" value="1"/>
</dbReference>
<feature type="domain" description="AMP-dependent synthetase/ligase" evidence="3">
    <location>
        <begin position="23"/>
        <end position="391"/>
    </location>
</feature>
<gene>
    <name evidence="5" type="ORF">MFLAVUS_006782</name>
</gene>
<dbReference type="Pfam" id="PF13193">
    <property type="entry name" value="AMP-binding_C"/>
    <property type="match status" value="1"/>
</dbReference>
<dbReference type="InterPro" id="IPR020845">
    <property type="entry name" value="AMP-binding_CS"/>
</dbReference>
<comment type="caution">
    <text evidence="5">The sequence shown here is derived from an EMBL/GenBank/DDBJ whole genome shotgun (WGS) entry which is preliminary data.</text>
</comment>
<evidence type="ECO:0000256" key="1">
    <source>
        <dbReference type="ARBA" id="ARBA00006432"/>
    </source>
</evidence>
<dbReference type="PROSITE" id="PS00455">
    <property type="entry name" value="AMP_BINDING"/>
    <property type="match status" value="1"/>
</dbReference>
<reference evidence="5 6" key="1">
    <citation type="submission" date="2024-04" db="EMBL/GenBank/DDBJ databases">
        <title>genome sequences of Mucor flavus KT1a and Helicostylum pulchrum KT1b strains isolated from the surface of a dry-aged beef.</title>
        <authorList>
            <person name="Toyotome T."/>
            <person name="Hosono M."/>
            <person name="Torimaru M."/>
            <person name="Fukuda K."/>
            <person name="Mikami N."/>
        </authorList>
    </citation>
    <scope>NUCLEOTIDE SEQUENCE [LARGE SCALE GENOMIC DNA]</scope>
    <source>
        <strain evidence="5 6">KT1a</strain>
    </source>
</reference>
<dbReference type="PANTHER" id="PTHR24096:SF149">
    <property type="entry name" value="AMP-BINDING DOMAIN-CONTAINING PROTEIN-RELATED"/>
    <property type="match status" value="1"/>
</dbReference>
<accession>A0ABP9Z2G6</accession>